<dbReference type="InterPro" id="IPR009057">
    <property type="entry name" value="Homeodomain-like_sf"/>
</dbReference>
<dbReference type="SUPFAM" id="SSF46689">
    <property type="entry name" value="Homeodomain-like"/>
    <property type="match status" value="2"/>
</dbReference>
<dbReference type="SMART" id="SM00342">
    <property type="entry name" value="HTH_ARAC"/>
    <property type="match status" value="1"/>
</dbReference>
<dbReference type="PROSITE" id="PS00041">
    <property type="entry name" value="HTH_ARAC_FAMILY_1"/>
    <property type="match status" value="1"/>
</dbReference>
<name>A0A1M5UAN8_9CLOT</name>
<organism evidence="5 6">
    <name type="scientific">Clostridium grantii DSM 8605</name>
    <dbReference type="NCBI Taxonomy" id="1121316"/>
    <lineage>
        <taxon>Bacteria</taxon>
        <taxon>Bacillati</taxon>
        <taxon>Bacillota</taxon>
        <taxon>Clostridia</taxon>
        <taxon>Eubacteriales</taxon>
        <taxon>Clostridiaceae</taxon>
        <taxon>Clostridium</taxon>
    </lineage>
</organism>
<dbReference type="InterPro" id="IPR014710">
    <property type="entry name" value="RmlC-like_jellyroll"/>
</dbReference>
<dbReference type="EMBL" id="FQXM01000007">
    <property type="protein sequence ID" value="SHH59978.1"/>
    <property type="molecule type" value="Genomic_DNA"/>
</dbReference>
<dbReference type="SUPFAM" id="SSF51215">
    <property type="entry name" value="Regulatory protein AraC"/>
    <property type="match status" value="1"/>
</dbReference>
<dbReference type="PANTHER" id="PTHR43280:SF28">
    <property type="entry name" value="HTH-TYPE TRANSCRIPTIONAL ACTIVATOR RHAS"/>
    <property type="match status" value="1"/>
</dbReference>
<dbReference type="Pfam" id="PF02311">
    <property type="entry name" value="AraC_binding"/>
    <property type="match status" value="1"/>
</dbReference>
<keyword evidence="6" id="KW-1185">Reference proteome</keyword>
<dbReference type="InterPro" id="IPR018062">
    <property type="entry name" value="HTH_AraC-typ_CS"/>
</dbReference>
<evidence type="ECO:0000313" key="6">
    <source>
        <dbReference type="Proteomes" id="UP000184447"/>
    </source>
</evidence>
<dbReference type="GO" id="GO:0003700">
    <property type="term" value="F:DNA-binding transcription factor activity"/>
    <property type="evidence" value="ECO:0007669"/>
    <property type="project" value="InterPro"/>
</dbReference>
<sequence>MKGFKPKNDLIDQNLHNDIKLYYCAYDGCEPNKSWGAGMIDHYKLFFVIKGQGYFEINNTVYTIKAGSGFVIPPNVVVSYRPTETNGWNYFWIAFNGINAENYLTRANISKNQPLFTTLYPENFLASFAKLFQSENNSKATDLISLSAFYNLLSILIDECQTSTKIPSNLKPKDLYLNQAIEFIHTNYSRAIQIEDIAHHVNVDRKYLYQIFKEKINLSPKQYLIDFRIKRAKELIKTSNLSVQQISNSVGYIDPFLFSKIFKKKTGYSPTEYKKIYYL</sequence>
<dbReference type="GO" id="GO:0043565">
    <property type="term" value="F:sequence-specific DNA binding"/>
    <property type="evidence" value="ECO:0007669"/>
    <property type="project" value="InterPro"/>
</dbReference>
<dbReference type="PANTHER" id="PTHR43280">
    <property type="entry name" value="ARAC-FAMILY TRANSCRIPTIONAL REGULATOR"/>
    <property type="match status" value="1"/>
</dbReference>
<dbReference type="AlphaFoldDB" id="A0A1M5UAN8"/>
<evidence type="ECO:0000256" key="3">
    <source>
        <dbReference type="ARBA" id="ARBA00023163"/>
    </source>
</evidence>
<evidence type="ECO:0000259" key="4">
    <source>
        <dbReference type="PROSITE" id="PS01124"/>
    </source>
</evidence>
<dbReference type="PROSITE" id="PS01124">
    <property type="entry name" value="HTH_ARAC_FAMILY_2"/>
    <property type="match status" value="1"/>
</dbReference>
<evidence type="ECO:0000256" key="1">
    <source>
        <dbReference type="ARBA" id="ARBA00023015"/>
    </source>
</evidence>
<dbReference type="Proteomes" id="UP000184447">
    <property type="component" value="Unassembled WGS sequence"/>
</dbReference>
<gene>
    <name evidence="5" type="ORF">SAMN02745207_01675</name>
</gene>
<accession>A0A1M5UAN8</accession>
<dbReference type="CDD" id="cd06986">
    <property type="entry name" value="cupin_MmsR-like_N"/>
    <property type="match status" value="1"/>
</dbReference>
<dbReference type="InterPro" id="IPR018060">
    <property type="entry name" value="HTH_AraC"/>
</dbReference>
<dbReference type="Gene3D" id="1.10.10.60">
    <property type="entry name" value="Homeodomain-like"/>
    <property type="match status" value="2"/>
</dbReference>
<protein>
    <submittedName>
        <fullName evidence="5">Helix-turn-helix domain-containing protein</fullName>
    </submittedName>
</protein>
<keyword evidence="3" id="KW-0804">Transcription</keyword>
<dbReference type="InterPro" id="IPR037923">
    <property type="entry name" value="HTH-like"/>
</dbReference>
<keyword evidence="2" id="KW-0238">DNA-binding</keyword>
<dbReference type="RefSeq" id="WP_073337977.1">
    <property type="nucleotide sequence ID" value="NZ_FQXM01000007.1"/>
</dbReference>
<dbReference type="Pfam" id="PF12833">
    <property type="entry name" value="HTH_18"/>
    <property type="match status" value="1"/>
</dbReference>
<keyword evidence="1" id="KW-0805">Transcription regulation</keyword>
<reference evidence="5 6" key="1">
    <citation type="submission" date="2016-11" db="EMBL/GenBank/DDBJ databases">
        <authorList>
            <person name="Jaros S."/>
            <person name="Januszkiewicz K."/>
            <person name="Wedrychowicz H."/>
        </authorList>
    </citation>
    <scope>NUCLEOTIDE SEQUENCE [LARGE SCALE GENOMIC DNA]</scope>
    <source>
        <strain evidence="5 6">DSM 8605</strain>
    </source>
</reference>
<dbReference type="OrthoDB" id="9778008at2"/>
<dbReference type="STRING" id="1121316.SAMN02745207_01675"/>
<dbReference type="Gene3D" id="2.60.120.10">
    <property type="entry name" value="Jelly Rolls"/>
    <property type="match status" value="1"/>
</dbReference>
<evidence type="ECO:0000313" key="5">
    <source>
        <dbReference type="EMBL" id="SHH59978.1"/>
    </source>
</evidence>
<feature type="domain" description="HTH araC/xylS-type" evidence="4">
    <location>
        <begin position="178"/>
        <end position="276"/>
    </location>
</feature>
<evidence type="ECO:0000256" key="2">
    <source>
        <dbReference type="ARBA" id="ARBA00023125"/>
    </source>
</evidence>
<dbReference type="InterPro" id="IPR003313">
    <property type="entry name" value="AraC-bd"/>
</dbReference>
<proteinExistence type="predicted"/>